<evidence type="ECO:0000313" key="1">
    <source>
        <dbReference type="EMBL" id="KAG9237910.1"/>
    </source>
</evidence>
<dbReference type="EMBL" id="MU251378">
    <property type="protein sequence ID" value="KAG9237910.1"/>
    <property type="molecule type" value="Genomic_DNA"/>
</dbReference>
<accession>A0A9P7YQK4</accession>
<sequence length="436" mass="49785">MPRARASNWIYSRKVEEDENGKKKVVDVLAGFKKGFRCPGGEVVIFTDSGWAWQMSAKDFRNASEEFDILLQSHPGPLIKSQRTEKLPGAGIRYAWKLGPPAENFEDHRIRTLKPESTTARKNKISLEEVLIGDPELEKAALLYDTMFRIMCSSEPQFQDKLSLDISMDQKFIQEAVAVLTIACSHGAAKAVSMVLENHFLRLGQRLWTYVAANPAFWLIVATRIKSTILFKDALCHAVGLIDSRQFIDREEFLEENDPQIKDVCLLIEEKIRDLSKLKIKAEEDLLRHFPAEMYHPAALNYTPDRSVYSGQIYLWMTRSLVQQWFVSCISKDFHHRAEDGGMLMYQTIRKGGDAYLTDDSLGSFNQAFVMSGRANSKPFHDALKSHKETAKTCLNDLMVDYSQSQKNKDAVLGYLTCMTVNEHEYPWIRVPDARN</sequence>
<reference evidence="1" key="1">
    <citation type="journal article" date="2021" name="IMA Fungus">
        <title>Genomic characterization of three marine fungi, including Emericellopsis atlantica sp. nov. with signatures of a generalist lifestyle and marine biomass degradation.</title>
        <authorList>
            <person name="Hagestad O.C."/>
            <person name="Hou L."/>
            <person name="Andersen J.H."/>
            <person name="Hansen E.H."/>
            <person name="Altermark B."/>
            <person name="Li C."/>
            <person name="Kuhnert E."/>
            <person name="Cox R.J."/>
            <person name="Crous P.W."/>
            <person name="Spatafora J.W."/>
            <person name="Lail K."/>
            <person name="Amirebrahimi M."/>
            <person name="Lipzen A."/>
            <person name="Pangilinan J."/>
            <person name="Andreopoulos W."/>
            <person name="Hayes R.D."/>
            <person name="Ng V."/>
            <person name="Grigoriev I.V."/>
            <person name="Jackson S.A."/>
            <person name="Sutton T.D.S."/>
            <person name="Dobson A.D.W."/>
            <person name="Rama T."/>
        </authorList>
    </citation>
    <scope>NUCLEOTIDE SEQUENCE</scope>
    <source>
        <strain evidence="1">TRa018bII</strain>
    </source>
</reference>
<dbReference type="PANTHER" id="PTHR38119:SF2">
    <property type="entry name" value="TRANSCRIPTION FACTOR DOMAIN-CONTAINING PROTEIN"/>
    <property type="match status" value="1"/>
</dbReference>
<keyword evidence="2" id="KW-1185">Reference proteome</keyword>
<protein>
    <submittedName>
        <fullName evidence="1">Uncharacterized protein</fullName>
    </submittedName>
</protein>
<name>A0A9P7YQK4_9HELO</name>
<dbReference type="Proteomes" id="UP000824998">
    <property type="component" value="Unassembled WGS sequence"/>
</dbReference>
<dbReference type="PANTHER" id="PTHR38119">
    <property type="entry name" value="BTB DOMAIN-CONTAINING PROTEIN-RELATED"/>
    <property type="match status" value="1"/>
</dbReference>
<dbReference type="AlphaFoldDB" id="A0A9P7YQK4"/>
<gene>
    <name evidence="1" type="ORF">BJ875DRAFT_417190</name>
</gene>
<dbReference type="OrthoDB" id="2129688at2759"/>
<organism evidence="1 2">
    <name type="scientific">Amylocarpus encephaloides</name>
    <dbReference type="NCBI Taxonomy" id="45428"/>
    <lineage>
        <taxon>Eukaryota</taxon>
        <taxon>Fungi</taxon>
        <taxon>Dikarya</taxon>
        <taxon>Ascomycota</taxon>
        <taxon>Pezizomycotina</taxon>
        <taxon>Leotiomycetes</taxon>
        <taxon>Helotiales</taxon>
        <taxon>Helotiales incertae sedis</taxon>
        <taxon>Amylocarpus</taxon>
    </lineage>
</organism>
<comment type="caution">
    <text evidence="1">The sequence shown here is derived from an EMBL/GenBank/DDBJ whole genome shotgun (WGS) entry which is preliminary data.</text>
</comment>
<evidence type="ECO:0000313" key="2">
    <source>
        <dbReference type="Proteomes" id="UP000824998"/>
    </source>
</evidence>
<proteinExistence type="predicted"/>